<sequence length="133" mass="15146">MDFPDVAPELLATLPPVLRAIVRALGFVRAQEWLRDHGGVNVHIPLHKSSALSLTDDELARLAHTLQPHLDANRRFTCPKANKLLAVHRNHAITANMHKESIAQQARMYNLCSRQIQNIRREADDWNMSIFDL</sequence>
<dbReference type="RefSeq" id="WP_269021843.1">
    <property type="nucleotide sequence ID" value="NZ_CP113517.1"/>
</dbReference>
<dbReference type="EMBL" id="CP113517">
    <property type="protein sequence ID" value="WAR43607.1"/>
    <property type="molecule type" value="Genomic_DNA"/>
</dbReference>
<evidence type="ECO:0008006" key="4">
    <source>
        <dbReference type="Google" id="ProtNLM"/>
    </source>
</evidence>
<protein>
    <recommendedName>
        <fullName evidence="4">Mor transcription activator domain-containing protein</fullName>
    </recommendedName>
</protein>
<evidence type="ECO:0000313" key="2">
    <source>
        <dbReference type="EMBL" id="WAR45478.1"/>
    </source>
</evidence>
<keyword evidence="3" id="KW-1185">Reference proteome</keyword>
<gene>
    <name evidence="2" type="ORF">NM686_002900</name>
    <name evidence="1" type="ORF">NM686_014630</name>
</gene>
<reference evidence="1" key="1">
    <citation type="submission" date="2022-11" db="EMBL/GenBank/DDBJ databases">
        <title>Methylomonas rapida sp. nov., Carotenoid-Producing Obligate Methanotrophs with High Growth Characteristics and Biotechnological Potential.</title>
        <authorList>
            <person name="Tikhonova E.N."/>
            <person name="Suleimanov R.Z."/>
            <person name="Miroshnikov K."/>
            <person name="Oshkin I.Y."/>
            <person name="Belova S.E."/>
            <person name="Danilova O.V."/>
            <person name="Ashikhmin A."/>
            <person name="Konopkin A."/>
            <person name="But S.Y."/>
            <person name="Khmelenina V.N."/>
            <person name="Kuznetsov N."/>
            <person name="Pimenov N.V."/>
            <person name="Dedysh S.N."/>
        </authorList>
    </citation>
    <scope>NUCLEOTIDE SEQUENCE</scope>
    <source>
        <strain evidence="1">MP1</strain>
    </source>
</reference>
<dbReference type="Proteomes" id="UP001162780">
    <property type="component" value="Chromosome"/>
</dbReference>
<accession>A0ABY7GF34</accession>
<evidence type="ECO:0000313" key="3">
    <source>
        <dbReference type="Proteomes" id="UP001162780"/>
    </source>
</evidence>
<proteinExistence type="predicted"/>
<dbReference type="EMBL" id="CP113517">
    <property type="protein sequence ID" value="WAR45478.1"/>
    <property type="molecule type" value="Genomic_DNA"/>
</dbReference>
<evidence type="ECO:0000313" key="1">
    <source>
        <dbReference type="EMBL" id="WAR43607.1"/>
    </source>
</evidence>
<organism evidence="1 3">
    <name type="scientific">Methylomonas rapida</name>
    <dbReference type="NCBI Taxonomy" id="2963939"/>
    <lineage>
        <taxon>Bacteria</taxon>
        <taxon>Pseudomonadati</taxon>
        <taxon>Pseudomonadota</taxon>
        <taxon>Gammaproteobacteria</taxon>
        <taxon>Methylococcales</taxon>
        <taxon>Methylococcaceae</taxon>
        <taxon>Methylomonas</taxon>
    </lineage>
</organism>
<name>A0ABY7GF34_9GAMM</name>